<sequence length="182" mass="19216">MMATTHAAVGLTLAAPLVWVAPDLATAAAVGALVGGVFPDVDLFVGVHRKTLHFPVYYSVAAAVFGGVAAVSPSTLTAGVAFFCLSAGLHSASDWLGAGGELRPWDRTSDRAVYVHPAKRWLRPHYLVRYDGAPEDLALTLLFSVPGFLAFSGGVRVAIAVGVAVALFYTGFRKRMPEWFGI</sequence>
<dbReference type="GeneID" id="44084630"/>
<keyword evidence="1" id="KW-0472">Membrane</keyword>
<evidence type="ECO:0000313" key="3">
    <source>
        <dbReference type="Proteomes" id="UP000465667"/>
    </source>
</evidence>
<evidence type="ECO:0000313" key="2">
    <source>
        <dbReference type="EMBL" id="QIB79241.1"/>
    </source>
</evidence>
<protein>
    <submittedName>
        <fullName evidence="2">Metal-dependent hydrolase</fullName>
    </submittedName>
</protein>
<dbReference type="RefSeq" id="WP_163489428.1">
    <property type="nucleotide sequence ID" value="NZ_CP048738.1"/>
</dbReference>
<organism evidence="2 3">
    <name type="scientific">Haloferax volcanii</name>
    <name type="common">Halobacterium volcanii</name>
    <dbReference type="NCBI Taxonomy" id="2246"/>
    <lineage>
        <taxon>Archaea</taxon>
        <taxon>Methanobacteriati</taxon>
        <taxon>Methanobacteriota</taxon>
        <taxon>Stenosarchaea group</taxon>
        <taxon>Halobacteria</taxon>
        <taxon>Halobacteriales</taxon>
        <taxon>Haloferacaceae</taxon>
        <taxon>Haloferax</taxon>
    </lineage>
</organism>
<gene>
    <name evidence="2" type="ORF">G3A49_14435</name>
</gene>
<dbReference type="GO" id="GO:0016787">
    <property type="term" value="F:hydrolase activity"/>
    <property type="evidence" value="ECO:0007669"/>
    <property type="project" value="UniProtKB-KW"/>
</dbReference>
<keyword evidence="2" id="KW-0378">Hydrolase</keyword>
<accession>A0A6C0UXV8</accession>
<dbReference type="EMBL" id="CP048738">
    <property type="protein sequence ID" value="QIB79241.1"/>
    <property type="molecule type" value="Genomic_DNA"/>
</dbReference>
<keyword evidence="1" id="KW-1133">Transmembrane helix</keyword>
<dbReference type="Proteomes" id="UP000465667">
    <property type="component" value="Chromosome"/>
</dbReference>
<feature type="transmembrane region" description="Helical" evidence="1">
    <location>
        <begin position="148"/>
        <end position="169"/>
    </location>
</feature>
<keyword evidence="1" id="KW-0812">Transmembrane</keyword>
<feature type="transmembrane region" description="Helical" evidence="1">
    <location>
        <begin position="51"/>
        <end position="71"/>
    </location>
</feature>
<dbReference type="AlphaFoldDB" id="A0A6C0UXV8"/>
<proteinExistence type="predicted"/>
<name>A0A6C0UXV8_HALVO</name>
<dbReference type="KEGG" id="hale:G3A49_14435"/>
<evidence type="ECO:0000256" key="1">
    <source>
        <dbReference type="SAM" id="Phobius"/>
    </source>
</evidence>
<reference evidence="2 3" key="1">
    <citation type="submission" date="2020-02" db="EMBL/GenBank/DDBJ databases">
        <title>Whole genome sequence of Haloferax alexandrinus pws1.</title>
        <authorList>
            <person name="Verma D.K."/>
            <person name="Gopal K."/>
            <person name="Prasad E.S."/>
        </authorList>
    </citation>
    <scope>NUCLEOTIDE SEQUENCE [LARGE SCALE GENOMIC DNA]</scope>
    <source>
        <strain evidence="3">wsp1</strain>
    </source>
</reference>